<reference evidence="6" key="1">
    <citation type="journal article" date="2023" name="Mol. Phylogenet. Evol.">
        <title>Genome-scale phylogeny and comparative genomics of the fungal order Sordariales.</title>
        <authorList>
            <person name="Hensen N."/>
            <person name="Bonometti L."/>
            <person name="Westerberg I."/>
            <person name="Brannstrom I.O."/>
            <person name="Guillou S."/>
            <person name="Cros-Aarteil S."/>
            <person name="Calhoun S."/>
            <person name="Haridas S."/>
            <person name="Kuo A."/>
            <person name="Mondo S."/>
            <person name="Pangilinan J."/>
            <person name="Riley R."/>
            <person name="LaButti K."/>
            <person name="Andreopoulos B."/>
            <person name="Lipzen A."/>
            <person name="Chen C."/>
            <person name="Yan M."/>
            <person name="Daum C."/>
            <person name="Ng V."/>
            <person name="Clum A."/>
            <person name="Steindorff A."/>
            <person name="Ohm R.A."/>
            <person name="Martin F."/>
            <person name="Silar P."/>
            <person name="Natvig D.O."/>
            <person name="Lalanne C."/>
            <person name="Gautier V."/>
            <person name="Ament-Velasquez S.L."/>
            <person name="Kruys A."/>
            <person name="Hutchinson M.I."/>
            <person name="Powell A.J."/>
            <person name="Barry K."/>
            <person name="Miller A.N."/>
            <person name="Grigoriev I.V."/>
            <person name="Debuchy R."/>
            <person name="Gladieux P."/>
            <person name="Hiltunen Thoren M."/>
            <person name="Johannesson H."/>
        </authorList>
    </citation>
    <scope>NUCLEOTIDE SEQUENCE</scope>
    <source>
        <strain evidence="6">CBS 892.96</strain>
    </source>
</reference>
<dbReference type="Gene3D" id="3.40.50.300">
    <property type="entry name" value="P-loop containing nucleotide triphosphate hydrolases"/>
    <property type="match status" value="1"/>
</dbReference>
<dbReference type="Proteomes" id="UP001302321">
    <property type="component" value="Unassembled WGS sequence"/>
</dbReference>
<dbReference type="GO" id="GO:0043138">
    <property type="term" value="F:3'-5' DNA helicase activity"/>
    <property type="evidence" value="ECO:0007669"/>
    <property type="project" value="UniProtKB-EC"/>
</dbReference>
<dbReference type="PANTHER" id="PTHR13710">
    <property type="entry name" value="DNA HELICASE RECQ FAMILY MEMBER"/>
    <property type="match status" value="1"/>
</dbReference>
<dbReference type="GO" id="GO:0005694">
    <property type="term" value="C:chromosome"/>
    <property type="evidence" value="ECO:0007669"/>
    <property type="project" value="TreeGrafter"/>
</dbReference>
<dbReference type="SMART" id="SM00490">
    <property type="entry name" value="HELICc"/>
    <property type="match status" value="1"/>
</dbReference>
<organism evidence="6 7">
    <name type="scientific">Triangularia setosa</name>
    <dbReference type="NCBI Taxonomy" id="2587417"/>
    <lineage>
        <taxon>Eukaryota</taxon>
        <taxon>Fungi</taxon>
        <taxon>Dikarya</taxon>
        <taxon>Ascomycota</taxon>
        <taxon>Pezizomycotina</taxon>
        <taxon>Sordariomycetes</taxon>
        <taxon>Sordariomycetidae</taxon>
        <taxon>Sordariales</taxon>
        <taxon>Podosporaceae</taxon>
        <taxon>Triangularia</taxon>
    </lineage>
</organism>
<keyword evidence="7" id="KW-1185">Reference proteome</keyword>
<evidence type="ECO:0000256" key="3">
    <source>
        <dbReference type="ARBA" id="ARBA00034808"/>
    </source>
</evidence>
<dbReference type="SUPFAM" id="SSF52540">
    <property type="entry name" value="P-loop containing nucleoside triphosphate hydrolases"/>
    <property type="match status" value="1"/>
</dbReference>
<feature type="region of interest" description="Disordered" evidence="4">
    <location>
        <begin position="245"/>
        <end position="269"/>
    </location>
</feature>
<evidence type="ECO:0000313" key="6">
    <source>
        <dbReference type="EMBL" id="KAK4170568.1"/>
    </source>
</evidence>
<comment type="similarity">
    <text evidence="1">Belongs to the helicase family. RecQ subfamily.</text>
</comment>
<feature type="non-terminal residue" evidence="6">
    <location>
        <position position="1"/>
    </location>
</feature>
<dbReference type="EMBL" id="MU867029">
    <property type="protein sequence ID" value="KAK4170568.1"/>
    <property type="molecule type" value="Genomic_DNA"/>
</dbReference>
<dbReference type="PANTHER" id="PTHR13710:SF154">
    <property type="entry name" value="RECQ HELICASE, PUTATIVE (AFU_ORTHOLOGUE AFUA_6G14720)-RELATED"/>
    <property type="match status" value="1"/>
</dbReference>
<dbReference type="InterPro" id="IPR027417">
    <property type="entry name" value="P-loop_NTPase"/>
</dbReference>
<dbReference type="InterPro" id="IPR001650">
    <property type="entry name" value="Helicase_C-like"/>
</dbReference>
<dbReference type="Pfam" id="PF00271">
    <property type="entry name" value="Helicase_C"/>
    <property type="match status" value="1"/>
</dbReference>
<evidence type="ECO:0000256" key="1">
    <source>
        <dbReference type="ARBA" id="ARBA00005446"/>
    </source>
</evidence>
<evidence type="ECO:0000259" key="5">
    <source>
        <dbReference type="PROSITE" id="PS51194"/>
    </source>
</evidence>
<keyword evidence="6" id="KW-0378">Hydrolase</keyword>
<comment type="catalytic activity">
    <reaction evidence="2">
        <text>Couples ATP hydrolysis with the unwinding of duplex DNA by translocating in the 3'-5' direction.</text>
        <dbReference type="EC" id="5.6.2.4"/>
    </reaction>
</comment>
<proteinExistence type="inferred from homology"/>
<dbReference type="EC" id="5.6.2.4" evidence="3"/>
<feature type="domain" description="Helicase C-terminal" evidence="5">
    <location>
        <begin position="37"/>
        <end position="197"/>
    </location>
</feature>
<dbReference type="GO" id="GO:0016787">
    <property type="term" value="F:hydrolase activity"/>
    <property type="evidence" value="ECO:0007669"/>
    <property type="project" value="UniProtKB-KW"/>
</dbReference>
<comment type="caution">
    <text evidence="6">The sequence shown here is derived from an EMBL/GenBank/DDBJ whole genome shotgun (WGS) entry which is preliminary data.</text>
</comment>
<evidence type="ECO:0000256" key="4">
    <source>
        <dbReference type="SAM" id="MobiDB-lite"/>
    </source>
</evidence>
<protein>
    <recommendedName>
        <fullName evidence="3">DNA 3'-5' helicase</fullName>
        <ecNumber evidence="3">5.6.2.4</ecNumber>
    </recommendedName>
</protein>
<dbReference type="AlphaFoldDB" id="A0AAN6VVN0"/>
<evidence type="ECO:0000313" key="7">
    <source>
        <dbReference type="Proteomes" id="UP001302321"/>
    </source>
</evidence>
<dbReference type="GO" id="GO:0000724">
    <property type="term" value="P:double-strand break repair via homologous recombination"/>
    <property type="evidence" value="ECO:0007669"/>
    <property type="project" value="TreeGrafter"/>
</dbReference>
<dbReference type="GO" id="GO:0005737">
    <property type="term" value="C:cytoplasm"/>
    <property type="evidence" value="ECO:0007669"/>
    <property type="project" value="TreeGrafter"/>
</dbReference>
<dbReference type="GO" id="GO:0009378">
    <property type="term" value="F:four-way junction helicase activity"/>
    <property type="evidence" value="ECO:0007669"/>
    <property type="project" value="TreeGrafter"/>
</dbReference>
<evidence type="ECO:0000256" key="2">
    <source>
        <dbReference type="ARBA" id="ARBA00034617"/>
    </source>
</evidence>
<accession>A0AAN6VVN0</accession>
<sequence length="376" mass="43658">LVGLPAEGVRWFRGATTRRNVQYQVRRYKTPDETEEDVLAALVEEKKQQYGRQGQIIVYCDTVKKAVQYAERLGALCYHRAVGNQEEKKAIVRQLTEGRQQVFTATNALGLGVDAPTIRVVIHVGMVRRLRDYAQESGRAGRDGGKSEAIILKPVRYQGRGRGRGRGREVKETVEQAEGRGIEREMWEFTETLGCVRAVLDREMDGRVDRQGCEDEEEACYRCVAVAEERQREVRLMEILREQEQAEKEQAEKEQAEQEQAEQEKTEQERAVRKAAEVPVADIELEVYQARTQRRKHGQDERIRQAEEALEVEQFRAMLEQWAIGCTWCRATGEDENDCKRHELEQCEEEDSQEVREAVKRWQQAIRWEKYSCCFD</sequence>
<feature type="non-terminal residue" evidence="6">
    <location>
        <position position="376"/>
    </location>
</feature>
<gene>
    <name evidence="6" type="ORF">QBC36DRAFT_140434</name>
</gene>
<name>A0AAN6VVN0_9PEZI</name>
<dbReference type="PROSITE" id="PS51194">
    <property type="entry name" value="HELICASE_CTER"/>
    <property type="match status" value="1"/>
</dbReference>
<reference evidence="6" key="2">
    <citation type="submission" date="2023-05" db="EMBL/GenBank/DDBJ databases">
        <authorList>
            <consortium name="Lawrence Berkeley National Laboratory"/>
            <person name="Steindorff A."/>
            <person name="Hensen N."/>
            <person name="Bonometti L."/>
            <person name="Westerberg I."/>
            <person name="Brannstrom I.O."/>
            <person name="Guillou S."/>
            <person name="Cros-Aarteil S."/>
            <person name="Calhoun S."/>
            <person name="Haridas S."/>
            <person name="Kuo A."/>
            <person name="Mondo S."/>
            <person name="Pangilinan J."/>
            <person name="Riley R."/>
            <person name="Labutti K."/>
            <person name="Andreopoulos B."/>
            <person name="Lipzen A."/>
            <person name="Chen C."/>
            <person name="Yanf M."/>
            <person name="Daum C."/>
            <person name="Ng V."/>
            <person name="Clum A."/>
            <person name="Ohm R."/>
            <person name="Martin F."/>
            <person name="Silar P."/>
            <person name="Natvig D."/>
            <person name="Lalanne C."/>
            <person name="Gautier V."/>
            <person name="Ament-Velasquez S.L."/>
            <person name="Kruys A."/>
            <person name="Hutchinson M.I."/>
            <person name="Powell A.J."/>
            <person name="Barry K."/>
            <person name="Miller A.N."/>
            <person name="Grigoriev I.V."/>
            <person name="Debuchy R."/>
            <person name="Gladieux P."/>
            <person name="Thoren M.H."/>
            <person name="Johannesson H."/>
        </authorList>
    </citation>
    <scope>NUCLEOTIDE SEQUENCE</scope>
    <source>
        <strain evidence="6">CBS 892.96</strain>
    </source>
</reference>